<dbReference type="EMBL" id="CM044705">
    <property type="protein sequence ID" value="KAI5662928.1"/>
    <property type="molecule type" value="Genomic_DNA"/>
</dbReference>
<evidence type="ECO:0000313" key="1">
    <source>
        <dbReference type="EMBL" id="KAI5662928.1"/>
    </source>
</evidence>
<gene>
    <name evidence="1" type="ORF">M9H77_22251</name>
</gene>
<protein>
    <submittedName>
        <fullName evidence="1">Uncharacterized protein</fullName>
    </submittedName>
</protein>
<organism evidence="1 2">
    <name type="scientific">Catharanthus roseus</name>
    <name type="common">Madagascar periwinkle</name>
    <name type="synonym">Vinca rosea</name>
    <dbReference type="NCBI Taxonomy" id="4058"/>
    <lineage>
        <taxon>Eukaryota</taxon>
        <taxon>Viridiplantae</taxon>
        <taxon>Streptophyta</taxon>
        <taxon>Embryophyta</taxon>
        <taxon>Tracheophyta</taxon>
        <taxon>Spermatophyta</taxon>
        <taxon>Magnoliopsida</taxon>
        <taxon>eudicotyledons</taxon>
        <taxon>Gunneridae</taxon>
        <taxon>Pentapetalae</taxon>
        <taxon>asterids</taxon>
        <taxon>lamiids</taxon>
        <taxon>Gentianales</taxon>
        <taxon>Apocynaceae</taxon>
        <taxon>Rauvolfioideae</taxon>
        <taxon>Vinceae</taxon>
        <taxon>Catharanthinae</taxon>
        <taxon>Catharanthus</taxon>
    </lineage>
</organism>
<evidence type="ECO:0000313" key="2">
    <source>
        <dbReference type="Proteomes" id="UP001060085"/>
    </source>
</evidence>
<keyword evidence="2" id="KW-1185">Reference proteome</keyword>
<proteinExistence type="predicted"/>
<dbReference type="Proteomes" id="UP001060085">
    <property type="component" value="Linkage Group LG05"/>
</dbReference>
<name>A0ACC0ASJ7_CATRO</name>
<sequence>MIFELEHTMNIYLSLFGSAERVYELIRRIQWRDGHAPPEHWLDTPDSLYLIANAFNLCVVLIAQIGSMIVLLMYSYSDRTTGILVIGHLAEQQHFIKLLA</sequence>
<comment type="caution">
    <text evidence="1">The sequence shown here is derived from an EMBL/GenBank/DDBJ whole genome shotgun (WGS) entry which is preliminary data.</text>
</comment>
<reference evidence="2" key="1">
    <citation type="journal article" date="2023" name="Nat. Plants">
        <title>Single-cell RNA sequencing provides a high-resolution roadmap for understanding the multicellular compartmentation of specialized metabolism.</title>
        <authorList>
            <person name="Sun S."/>
            <person name="Shen X."/>
            <person name="Li Y."/>
            <person name="Li Y."/>
            <person name="Wang S."/>
            <person name="Li R."/>
            <person name="Zhang H."/>
            <person name="Shen G."/>
            <person name="Guo B."/>
            <person name="Wei J."/>
            <person name="Xu J."/>
            <person name="St-Pierre B."/>
            <person name="Chen S."/>
            <person name="Sun C."/>
        </authorList>
    </citation>
    <scope>NUCLEOTIDE SEQUENCE [LARGE SCALE GENOMIC DNA]</scope>
</reference>
<accession>A0ACC0ASJ7</accession>